<gene>
    <name evidence="1" type="ORF">EVAR_10391_1</name>
</gene>
<evidence type="ECO:0000313" key="1">
    <source>
        <dbReference type="EMBL" id="GBP24167.1"/>
    </source>
</evidence>
<sequence>MINVDGAKSTTAASRCRRVLLLHLQCIICIGTECASCASVGLREGKGSYCRRGKSIVEGGKFKYEREIVSSRAWYVTACSSALLDRAEGWQVVTYAVWVKGRSGPRPLSGTRVYDTAKA</sequence>
<evidence type="ECO:0000313" key="2">
    <source>
        <dbReference type="Proteomes" id="UP000299102"/>
    </source>
</evidence>
<keyword evidence="2" id="KW-1185">Reference proteome</keyword>
<proteinExistence type="predicted"/>
<reference evidence="1 2" key="1">
    <citation type="journal article" date="2019" name="Commun. Biol.">
        <title>The bagworm genome reveals a unique fibroin gene that provides high tensile strength.</title>
        <authorList>
            <person name="Kono N."/>
            <person name="Nakamura H."/>
            <person name="Ohtoshi R."/>
            <person name="Tomita M."/>
            <person name="Numata K."/>
            <person name="Arakawa K."/>
        </authorList>
    </citation>
    <scope>NUCLEOTIDE SEQUENCE [LARGE SCALE GENOMIC DNA]</scope>
</reference>
<accession>A0A4C1UDG9</accession>
<dbReference type="EMBL" id="BGZK01000158">
    <property type="protein sequence ID" value="GBP24167.1"/>
    <property type="molecule type" value="Genomic_DNA"/>
</dbReference>
<name>A0A4C1UDG9_EUMVA</name>
<dbReference type="Proteomes" id="UP000299102">
    <property type="component" value="Unassembled WGS sequence"/>
</dbReference>
<organism evidence="1 2">
    <name type="scientific">Eumeta variegata</name>
    <name type="common">Bagworm moth</name>
    <name type="synonym">Eumeta japonica</name>
    <dbReference type="NCBI Taxonomy" id="151549"/>
    <lineage>
        <taxon>Eukaryota</taxon>
        <taxon>Metazoa</taxon>
        <taxon>Ecdysozoa</taxon>
        <taxon>Arthropoda</taxon>
        <taxon>Hexapoda</taxon>
        <taxon>Insecta</taxon>
        <taxon>Pterygota</taxon>
        <taxon>Neoptera</taxon>
        <taxon>Endopterygota</taxon>
        <taxon>Lepidoptera</taxon>
        <taxon>Glossata</taxon>
        <taxon>Ditrysia</taxon>
        <taxon>Tineoidea</taxon>
        <taxon>Psychidae</taxon>
        <taxon>Oiketicinae</taxon>
        <taxon>Eumeta</taxon>
    </lineage>
</organism>
<protein>
    <submittedName>
        <fullName evidence="1">Uncharacterized protein</fullName>
    </submittedName>
</protein>
<dbReference type="AlphaFoldDB" id="A0A4C1UDG9"/>
<comment type="caution">
    <text evidence="1">The sequence shown here is derived from an EMBL/GenBank/DDBJ whole genome shotgun (WGS) entry which is preliminary data.</text>
</comment>
<dbReference type="OrthoDB" id="411871at2759"/>